<proteinExistence type="predicted"/>
<accession>A0A854QLC9</accession>
<evidence type="ECO:0000313" key="2">
    <source>
        <dbReference type="Proteomes" id="UP000199727"/>
    </source>
</evidence>
<sequence>MRFSSYFKSFRPFPQRTLSLDGPLTQSHESLDMLLVPHKYPHEPFTVNHPQATKSERRLQKAKSYAFFSERSSITQDRQDDLKGQLQNCLANTGPLRVGKIIRKSASALQIRRKPPSFVIVEEKEQKQKGGRKNEAKRIGEMANNEVILEAQTRRTGTSGNLEQNSAIPAPPVIMHVSTPYGTTFTLNSPKQPIVIHLSTTSSSHTSSTTVIQQTAQPHSKFQVSSLKQVRFARKDKINYLKDWEPPSGWDRKSFKPEPLKQEKPTYFKPFFLAVGPRPRRHITELVQLD</sequence>
<dbReference type="Proteomes" id="UP000199727">
    <property type="component" value="Unassembled WGS sequence"/>
</dbReference>
<gene>
    <name evidence="1" type="ORF">C361_00457</name>
</gene>
<dbReference type="EMBL" id="AMKT01000010">
    <property type="protein sequence ID" value="OXG28808.1"/>
    <property type="molecule type" value="Genomic_DNA"/>
</dbReference>
<protein>
    <submittedName>
        <fullName evidence="1">Uncharacterized protein</fullName>
    </submittedName>
</protein>
<reference evidence="1 2" key="1">
    <citation type="submission" date="2017-06" db="EMBL/GenBank/DDBJ databases">
        <title>Global population genomics of the pathogenic fungus Cryptococcus neoformans var. grubii.</title>
        <authorList>
            <person name="Cuomo C."/>
            <person name="Litvintseva A."/>
            <person name="Chen Y."/>
            <person name="Young S."/>
            <person name="Zeng Q."/>
            <person name="Chapman S."/>
            <person name="Gujja S."/>
            <person name="Saif S."/>
            <person name="Birren B."/>
        </authorList>
    </citation>
    <scope>NUCLEOTIDE SEQUENCE [LARGE SCALE GENOMIC DNA]</scope>
    <source>
        <strain evidence="1 2">Tu259-1</strain>
    </source>
</reference>
<dbReference type="AlphaFoldDB" id="A0A854QLC9"/>
<name>A0A854QLC9_CRYNE</name>
<dbReference type="OrthoDB" id="10667626at2759"/>
<evidence type="ECO:0000313" key="1">
    <source>
        <dbReference type="EMBL" id="OXG28808.1"/>
    </source>
</evidence>
<organism evidence="1 2">
    <name type="scientific">Cryptococcus neoformans Tu259-1</name>
    <dbReference type="NCBI Taxonomy" id="1230072"/>
    <lineage>
        <taxon>Eukaryota</taxon>
        <taxon>Fungi</taxon>
        <taxon>Dikarya</taxon>
        <taxon>Basidiomycota</taxon>
        <taxon>Agaricomycotina</taxon>
        <taxon>Tremellomycetes</taxon>
        <taxon>Tremellales</taxon>
        <taxon>Cryptococcaceae</taxon>
        <taxon>Cryptococcus</taxon>
        <taxon>Cryptococcus neoformans species complex</taxon>
    </lineage>
</organism>
<comment type="caution">
    <text evidence="1">The sequence shown here is derived from an EMBL/GenBank/DDBJ whole genome shotgun (WGS) entry which is preliminary data.</text>
</comment>